<evidence type="ECO:0000313" key="2">
    <source>
        <dbReference type="Proteomes" id="UP000032233"/>
    </source>
</evidence>
<name>A0A0D2J713_9BACT</name>
<accession>A0A0D2J713</accession>
<dbReference type="AlphaFoldDB" id="A0A0D2J713"/>
<dbReference type="PANTHER" id="PTHR36441">
    <property type="entry name" value="HYPOTHETICAL CYTOSOLIC PROTEIN"/>
    <property type="match status" value="1"/>
</dbReference>
<dbReference type="Gene3D" id="3.30.70.1120">
    <property type="entry name" value="TT1725-like"/>
    <property type="match status" value="1"/>
</dbReference>
<dbReference type="STRING" id="1429043.X474_24780"/>
<evidence type="ECO:0000313" key="1">
    <source>
        <dbReference type="EMBL" id="KIX11461.1"/>
    </source>
</evidence>
<dbReference type="InterPro" id="IPR036746">
    <property type="entry name" value="TT1725-like_sf"/>
</dbReference>
<reference evidence="1 2" key="1">
    <citation type="submission" date="2013-11" db="EMBL/GenBank/DDBJ databases">
        <title>Metagenomic analysis of a methanogenic consortium involved in long chain n-alkane degradation.</title>
        <authorList>
            <person name="Davidova I.A."/>
            <person name="Callaghan A.V."/>
            <person name="Wawrik B."/>
            <person name="Pruitt S."/>
            <person name="Marks C."/>
            <person name="Duncan K.E."/>
            <person name="Suflita J.M."/>
        </authorList>
    </citation>
    <scope>NUCLEOTIDE SEQUENCE [LARGE SCALE GENOMIC DNA]</scope>
    <source>
        <strain evidence="1 2">SPR</strain>
    </source>
</reference>
<sequence length="111" mass="12468">MVVGALQITLHLAYANSLKAKRKVLRAITDRTRAKFNAAVAETGANDLWQRIELGFAVCGNDPSHVERQLDRIEEFVESLGLAEIVDVRLEVMNLKDMAWAPQARWNNHNG</sequence>
<dbReference type="RefSeq" id="WP_044352082.1">
    <property type="nucleotide sequence ID" value="NZ_AZAC01000056.1"/>
</dbReference>
<protein>
    <recommendedName>
        <fullName evidence="3">DUF503 domain-containing protein</fullName>
    </recommendedName>
</protein>
<dbReference type="OrthoDB" id="9809023at2"/>
<dbReference type="Pfam" id="PF04456">
    <property type="entry name" value="DUF503"/>
    <property type="match status" value="1"/>
</dbReference>
<dbReference type="PANTHER" id="PTHR36441:SF1">
    <property type="entry name" value="DUF503 DOMAIN-CONTAINING PROTEIN"/>
    <property type="match status" value="1"/>
</dbReference>
<dbReference type="InterPro" id="IPR007546">
    <property type="entry name" value="DUF503"/>
</dbReference>
<dbReference type="SUPFAM" id="SSF103007">
    <property type="entry name" value="Hypothetical protein TT1725"/>
    <property type="match status" value="1"/>
</dbReference>
<keyword evidence="2" id="KW-1185">Reference proteome</keyword>
<dbReference type="InParanoid" id="A0A0D2J713"/>
<dbReference type="Proteomes" id="UP000032233">
    <property type="component" value="Unassembled WGS sequence"/>
</dbReference>
<proteinExistence type="predicted"/>
<evidence type="ECO:0008006" key="3">
    <source>
        <dbReference type="Google" id="ProtNLM"/>
    </source>
</evidence>
<comment type="caution">
    <text evidence="1">The sequence shown here is derived from an EMBL/GenBank/DDBJ whole genome shotgun (WGS) entry which is preliminary data.</text>
</comment>
<gene>
    <name evidence="1" type="ORF">X474_24780</name>
</gene>
<organism evidence="1 2">
    <name type="scientific">Dethiosulfatarculus sandiegensis</name>
    <dbReference type="NCBI Taxonomy" id="1429043"/>
    <lineage>
        <taxon>Bacteria</taxon>
        <taxon>Pseudomonadati</taxon>
        <taxon>Thermodesulfobacteriota</taxon>
        <taxon>Desulfarculia</taxon>
        <taxon>Desulfarculales</taxon>
        <taxon>Desulfarculaceae</taxon>
        <taxon>Dethiosulfatarculus</taxon>
    </lineage>
</organism>
<dbReference type="EMBL" id="AZAC01000056">
    <property type="protein sequence ID" value="KIX11461.1"/>
    <property type="molecule type" value="Genomic_DNA"/>
</dbReference>